<reference evidence="1 2" key="1">
    <citation type="submission" date="2024-09" db="EMBL/GenBank/DDBJ databases">
        <authorList>
            <person name="Lee S.D."/>
        </authorList>
    </citation>
    <scope>NUCLEOTIDE SEQUENCE [LARGE SCALE GENOMIC DNA]</scope>
    <source>
        <strain evidence="1 2">N1-1</strain>
    </source>
</reference>
<evidence type="ECO:0000313" key="1">
    <source>
        <dbReference type="EMBL" id="MFC1412670.1"/>
    </source>
</evidence>
<accession>A0ABV6VG26</accession>
<comment type="caution">
    <text evidence="1">The sequence shown here is derived from an EMBL/GenBank/DDBJ whole genome shotgun (WGS) entry which is preliminary data.</text>
</comment>
<gene>
    <name evidence="1" type="ORF">ACEZDG_25710</name>
</gene>
<dbReference type="Proteomes" id="UP001592582">
    <property type="component" value="Unassembled WGS sequence"/>
</dbReference>
<organism evidence="1 2">
    <name type="scientific">Streptacidiphilus alkalitolerans</name>
    <dbReference type="NCBI Taxonomy" id="3342712"/>
    <lineage>
        <taxon>Bacteria</taxon>
        <taxon>Bacillati</taxon>
        <taxon>Actinomycetota</taxon>
        <taxon>Actinomycetes</taxon>
        <taxon>Kitasatosporales</taxon>
        <taxon>Streptomycetaceae</taxon>
        <taxon>Streptacidiphilus</taxon>
    </lineage>
</organism>
<keyword evidence="2" id="KW-1185">Reference proteome</keyword>
<evidence type="ECO:0000313" key="2">
    <source>
        <dbReference type="Proteomes" id="UP001592582"/>
    </source>
</evidence>
<sequence>MTLTPVLALPLLLVLIAAAVGVAFVRRAGRSGRRAEQALAAAVASRPGWTGSAAPDGAWLARRYRYQSPFNGPNPAFGAHMSGPLPSGAQAEVFHFGTAYWHAGAPVTAGWTVAAVVLPRPLPEVLLQPGYDALPPGWPPGPGRTYDEAGSGPQWAGLRGYALDPQAASAVFVPEVLGRSRALGLDWRMTGRTVLALAPERRLPAAMLELVDHLVWFASLFPEEVLLAVAEQPDPWAGPSAERPA</sequence>
<protein>
    <submittedName>
        <fullName evidence="1">Uncharacterized protein</fullName>
    </submittedName>
</protein>
<dbReference type="EMBL" id="JBHEZX010000012">
    <property type="protein sequence ID" value="MFC1412670.1"/>
    <property type="molecule type" value="Genomic_DNA"/>
</dbReference>
<proteinExistence type="predicted"/>
<name>A0ABV6VG26_9ACTN</name>